<protein>
    <submittedName>
        <fullName evidence="1">Uncharacterized protein</fullName>
    </submittedName>
</protein>
<name>A0ACC2G899_DALPE</name>
<organism evidence="1 2">
    <name type="scientific">Dallia pectoralis</name>
    <name type="common">Alaska blackfish</name>
    <dbReference type="NCBI Taxonomy" id="75939"/>
    <lineage>
        <taxon>Eukaryota</taxon>
        <taxon>Metazoa</taxon>
        <taxon>Chordata</taxon>
        <taxon>Craniata</taxon>
        <taxon>Vertebrata</taxon>
        <taxon>Euteleostomi</taxon>
        <taxon>Actinopterygii</taxon>
        <taxon>Neopterygii</taxon>
        <taxon>Teleostei</taxon>
        <taxon>Protacanthopterygii</taxon>
        <taxon>Esociformes</taxon>
        <taxon>Umbridae</taxon>
        <taxon>Dallia</taxon>
    </lineage>
</organism>
<evidence type="ECO:0000313" key="2">
    <source>
        <dbReference type="Proteomes" id="UP001157502"/>
    </source>
</evidence>
<evidence type="ECO:0000313" key="1">
    <source>
        <dbReference type="EMBL" id="KAJ7999797.1"/>
    </source>
</evidence>
<comment type="caution">
    <text evidence="1">The sequence shown here is derived from an EMBL/GenBank/DDBJ whole genome shotgun (WGS) entry which is preliminary data.</text>
</comment>
<dbReference type="EMBL" id="CM055743">
    <property type="protein sequence ID" value="KAJ7999797.1"/>
    <property type="molecule type" value="Genomic_DNA"/>
</dbReference>
<gene>
    <name evidence="1" type="ORF">DPEC_G00198150</name>
</gene>
<sequence>MNPNMWNIKEILNIPNGSSGPKPSSRNEPTSDYSSLTDSQFLFGSQFLPESMQGMLQDSVFSNRTSGSSQSQEASEPKLVSSYHTKPFLFGNGMDKVKAPCFSSGKSVGVLDRFEEDKKRAKEKFESDILTSGLLRDNLENIKLNVNHKKDFADFERKMQQNIACLQEGFSQQFEEIQNKLSTHNEILKEIDDRAVKAGVATTALGSNMQALQQNLEVLRKEQSQVQCMLGEVLGLAGTLVSLHTSGPPPVPVAVTDSTVQTSPGLVERFREVGDSEVATTVTAPRKASCGVLKTVGDAAGQLPSSERGTSETCDQGTATRRGTQRGHRQRKQPFRTRRRALEPPQGWGIRARGRCENQQLPVKQLKQEIRSTGKEQDDPNRARMDPVTEPQKPPQETGGYCNPFLVSSQESNQSVCGATGNAVWVKSPPESEVEVLTTERKRGFWQLFDINGDSD</sequence>
<keyword evidence="2" id="KW-1185">Reference proteome</keyword>
<dbReference type="Proteomes" id="UP001157502">
    <property type="component" value="Chromosome 16"/>
</dbReference>
<proteinExistence type="predicted"/>
<accession>A0ACC2G899</accession>
<reference evidence="1" key="1">
    <citation type="submission" date="2021-05" db="EMBL/GenBank/DDBJ databases">
        <authorList>
            <person name="Pan Q."/>
            <person name="Jouanno E."/>
            <person name="Zahm M."/>
            <person name="Klopp C."/>
            <person name="Cabau C."/>
            <person name="Louis A."/>
            <person name="Berthelot C."/>
            <person name="Parey E."/>
            <person name="Roest Crollius H."/>
            <person name="Montfort J."/>
            <person name="Robinson-Rechavi M."/>
            <person name="Bouchez O."/>
            <person name="Lampietro C."/>
            <person name="Lopez Roques C."/>
            <person name="Donnadieu C."/>
            <person name="Postlethwait J."/>
            <person name="Bobe J."/>
            <person name="Dillon D."/>
            <person name="Chandos A."/>
            <person name="von Hippel F."/>
            <person name="Guiguen Y."/>
        </authorList>
    </citation>
    <scope>NUCLEOTIDE SEQUENCE</scope>
    <source>
        <strain evidence="1">YG-Jan2019</strain>
    </source>
</reference>